<evidence type="ECO:0000256" key="1">
    <source>
        <dbReference type="SAM" id="MobiDB-lite"/>
    </source>
</evidence>
<reference evidence="2" key="1">
    <citation type="submission" date="2019-08" db="EMBL/GenBank/DDBJ databases">
        <authorList>
            <person name="Kucharzyk K."/>
            <person name="Murdoch R.W."/>
            <person name="Higgins S."/>
            <person name="Loffler F."/>
        </authorList>
    </citation>
    <scope>NUCLEOTIDE SEQUENCE</scope>
</reference>
<evidence type="ECO:0000313" key="2">
    <source>
        <dbReference type="EMBL" id="MPL73139.1"/>
    </source>
</evidence>
<proteinExistence type="predicted"/>
<organism evidence="2">
    <name type="scientific">bioreactor metagenome</name>
    <dbReference type="NCBI Taxonomy" id="1076179"/>
    <lineage>
        <taxon>unclassified sequences</taxon>
        <taxon>metagenomes</taxon>
        <taxon>ecological metagenomes</taxon>
    </lineage>
</organism>
<feature type="region of interest" description="Disordered" evidence="1">
    <location>
        <begin position="172"/>
        <end position="200"/>
    </location>
</feature>
<sequence length="368" mass="41429">MVIDGADAILPHQRRNQHQERRLRQVEIGHQRIGHPEAIARVDENLGGAAERAHRAVLGRRAFDQPQRGGADRDDPPARGAGGVDLLGRRRGDLAPFRVHLVGLDVLDLHRQEGARAHMQRHLGERDALRMDRLKQRLGEMQARRRRGHGARVAREDRLVIGLVGLVGGAQRGDVGRQRHRPRRGQRRVEIGPRQVEGQPQLRRLDRAHLGRKRLREADRLALLQLAQRFRERRPLARGLRLEQRDLDLRGDLALPGHAGAGAAQPGRNHLGVVQHQTVARAEQIDQIRNMQIADPVPFRQQQLCRRARPRRARRNQPLGQIEVEIFKFHSVTIVGGARRKISRNMPGVKIDSGLITTLGAAAVPLSV</sequence>
<gene>
    <name evidence="2" type="ORF">SDC9_18932</name>
</gene>
<name>A0A644U2J7_9ZZZZ</name>
<accession>A0A644U2J7</accession>
<dbReference type="AlphaFoldDB" id="A0A644U2J7"/>
<protein>
    <submittedName>
        <fullName evidence="2">Uncharacterized protein</fullName>
    </submittedName>
</protein>
<comment type="caution">
    <text evidence="2">The sequence shown here is derived from an EMBL/GenBank/DDBJ whole genome shotgun (WGS) entry which is preliminary data.</text>
</comment>
<feature type="region of interest" description="Disordered" evidence="1">
    <location>
        <begin position="60"/>
        <end position="85"/>
    </location>
</feature>
<dbReference type="EMBL" id="VSSQ01000070">
    <property type="protein sequence ID" value="MPL73139.1"/>
    <property type="molecule type" value="Genomic_DNA"/>
</dbReference>